<name>A0ABD0P8S2_CIRMR</name>
<protein>
    <recommendedName>
        <fullName evidence="1">Tetratricopeptide repeat protein 7 N-terminal domain-containing protein</fullName>
    </recommendedName>
</protein>
<proteinExistence type="predicted"/>
<organism evidence="2 3">
    <name type="scientific">Cirrhinus mrigala</name>
    <name type="common">Mrigala</name>
    <dbReference type="NCBI Taxonomy" id="683832"/>
    <lineage>
        <taxon>Eukaryota</taxon>
        <taxon>Metazoa</taxon>
        <taxon>Chordata</taxon>
        <taxon>Craniata</taxon>
        <taxon>Vertebrata</taxon>
        <taxon>Euteleostomi</taxon>
        <taxon>Actinopterygii</taxon>
        <taxon>Neopterygii</taxon>
        <taxon>Teleostei</taxon>
        <taxon>Ostariophysi</taxon>
        <taxon>Cypriniformes</taxon>
        <taxon>Cyprinidae</taxon>
        <taxon>Labeoninae</taxon>
        <taxon>Labeonini</taxon>
        <taxon>Cirrhinus</taxon>
    </lineage>
</organism>
<dbReference type="PANTHER" id="PTHR23083">
    <property type="entry name" value="TETRATRICOPEPTIDE REPEAT PROTEIN, TPR"/>
    <property type="match status" value="1"/>
</dbReference>
<dbReference type="InterPro" id="IPR051722">
    <property type="entry name" value="Endocytosis_PI4K-reg_protein"/>
</dbReference>
<dbReference type="PANTHER" id="PTHR23083:SF365">
    <property type="entry name" value="TETRATRICOPEPTIDE REPEAT PROTEIN 7B"/>
    <property type="match status" value="1"/>
</dbReference>
<feature type="non-terminal residue" evidence="2">
    <location>
        <position position="56"/>
    </location>
</feature>
<sequence>PEYMQEASLIMAKLCYVEGDYREALNQYGRVNLDEMQLVGAPVYRLSMIAEAYATK</sequence>
<dbReference type="AlphaFoldDB" id="A0ABD0P8S2"/>
<gene>
    <name evidence="2" type="ORF">M9458_034676</name>
</gene>
<comment type="caution">
    <text evidence="2">The sequence shown here is derived from an EMBL/GenBank/DDBJ whole genome shotgun (WGS) entry which is preliminary data.</text>
</comment>
<dbReference type="Proteomes" id="UP001529510">
    <property type="component" value="Unassembled WGS sequence"/>
</dbReference>
<reference evidence="2 3" key="1">
    <citation type="submission" date="2024-05" db="EMBL/GenBank/DDBJ databases">
        <title>Genome sequencing and assembly of Indian major carp, Cirrhinus mrigala (Hamilton, 1822).</title>
        <authorList>
            <person name="Mohindra V."/>
            <person name="Chowdhury L.M."/>
            <person name="Lal K."/>
            <person name="Jena J.K."/>
        </authorList>
    </citation>
    <scope>NUCLEOTIDE SEQUENCE [LARGE SCALE GENOMIC DNA]</scope>
    <source>
        <strain evidence="2">CM1030</strain>
        <tissue evidence="2">Blood</tissue>
    </source>
</reference>
<feature type="domain" description="Tetratricopeptide repeat protein 7 N-terminal" evidence="1">
    <location>
        <begin position="1"/>
        <end position="56"/>
    </location>
</feature>
<feature type="non-terminal residue" evidence="2">
    <location>
        <position position="1"/>
    </location>
</feature>
<keyword evidence="3" id="KW-1185">Reference proteome</keyword>
<dbReference type="EMBL" id="JAMKFB020000017">
    <property type="protein sequence ID" value="KAL0170080.1"/>
    <property type="molecule type" value="Genomic_DNA"/>
</dbReference>
<dbReference type="InterPro" id="IPR045819">
    <property type="entry name" value="TTC7_N"/>
</dbReference>
<evidence type="ECO:0000259" key="1">
    <source>
        <dbReference type="Pfam" id="PF19440"/>
    </source>
</evidence>
<evidence type="ECO:0000313" key="3">
    <source>
        <dbReference type="Proteomes" id="UP001529510"/>
    </source>
</evidence>
<accession>A0ABD0P8S2</accession>
<evidence type="ECO:0000313" key="2">
    <source>
        <dbReference type="EMBL" id="KAL0170080.1"/>
    </source>
</evidence>
<dbReference type="Pfam" id="PF19440">
    <property type="entry name" value="TTC7_N"/>
    <property type="match status" value="1"/>
</dbReference>